<dbReference type="InterPro" id="IPR036569">
    <property type="entry name" value="RpiB_LacA_LacB_sf"/>
</dbReference>
<dbReference type="NCBIfam" id="TIGR00689">
    <property type="entry name" value="rpiB_lacA_lacB"/>
    <property type="match status" value="1"/>
</dbReference>
<sequence length="159" mass="17680">MKKIVIGADKSGFPLKEEVKTYLVSLGYDVEDVGMQTSEDFRAYYEVAPEVAKRIQSGSYEKGILFCGTGMGMNIIANKFKGVYAAVVEGSYSAKMCSVINQANVLTMGGWLIAPQQAMDMVDRWLHTGFTEGLEHKHDFLSNAFKTVQKIEDENFKSL</sequence>
<dbReference type="PANTHER" id="PTHR30345">
    <property type="entry name" value="RIBOSE-5-PHOSPHATE ISOMERASE B"/>
    <property type="match status" value="1"/>
</dbReference>
<dbReference type="Pfam" id="PF02502">
    <property type="entry name" value="LacAB_rpiB"/>
    <property type="match status" value="1"/>
</dbReference>
<dbReference type="GO" id="GO:0004751">
    <property type="term" value="F:ribose-5-phosphate isomerase activity"/>
    <property type="evidence" value="ECO:0007669"/>
    <property type="project" value="TreeGrafter"/>
</dbReference>
<dbReference type="KEGG" id="vpy:HZI73_15890"/>
<accession>A0A8J8SHA9</accession>
<keyword evidence="3" id="KW-1185">Reference proteome</keyword>
<evidence type="ECO:0000256" key="1">
    <source>
        <dbReference type="ARBA" id="ARBA00008754"/>
    </source>
</evidence>
<keyword evidence="2" id="KW-0413">Isomerase</keyword>
<protein>
    <submittedName>
        <fullName evidence="2">RpiB/LacA/LacB family sugar-phosphate isomerase</fullName>
    </submittedName>
</protein>
<dbReference type="AlphaFoldDB" id="A0A8J8SHA9"/>
<dbReference type="PIRSF" id="PIRSF005384">
    <property type="entry name" value="RpiB_LacA_B"/>
    <property type="match status" value="1"/>
</dbReference>
<reference evidence="2" key="1">
    <citation type="submission" date="2020-07" db="EMBL/GenBank/DDBJ databases">
        <title>Vallitalea pronyensis genome.</title>
        <authorList>
            <person name="Postec A."/>
        </authorList>
    </citation>
    <scope>NUCLEOTIDE SEQUENCE</scope>
    <source>
        <strain evidence="2">FatNI3</strain>
    </source>
</reference>
<dbReference type="Gene3D" id="3.40.1400.10">
    <property type="entry name" value="Sugar-phosphate isomerase, RpiB/LacA/LacB"/>
    <property type="match status" value="1"/>
</dbReference>
<dbReference type="RefSeq" id="WP_212694365.1">
    <property type="nucleotide sequence ID" value="NZ_CP058649.1"/>
</dbReference>
<comment type="similarity">
    <text evidence="1">Belongs to the LacAB/RpiB family.</text>
</comment>
<proteinExistence type="inferred from homology"/>
<dbReference type="GO" id="GO:0009052">
    <property type="term" value="P:pentose-phosphate shunt, non-oxidative branch"/>
    <property type="evidence" value="ECO:0007669"/>
    <property type="project" value="TreeGrafter"/>
</dbReference>
<gene>
    <name evidence="2" type="ORF">HZI73_15890</name>
</gene>
<name>A0A8J8SHA9_9FIRM</name>
<dbReference type="Proteomes" id="UP000683246">
    <property type="component" value="Chromosome"/>
</dbReference>
<evidence type="ECO:0000313" key="3">
    <source>
        <dbReference type="Proteomes" id="UP000683246"/>
    </source>
</evidence>
<evidence type="ECO:0000313" key="2">
    <source>
        <dbReference type="EMBL" id="QUI23680.1"/>
    </source>
</evidence>
<dbReference type="EMBL" id="CP058649">
    <property type="protein sequence ID" value="QUI23680.1"/>
    <property type="molecule type" value="Genomic_DNA"/>
</dbReference>
<dbReference type="InterPro" id="IPR003500">
    <property type="entry name" value="RpiB_LacA_LacB"/>
</dbReference>
<dbReference type="SUPFAM" id="SSF89623">
    <property type="entry name" value="Ribose/Galactose isomerase RpiB/AlsB"/>
    <property type="match status" value="1"/>
</dbReference>
<organism evidence="2 3">
    <name type="scientific">Vallitalea pronyensis</name>
    <dbReference type="NCBI Taxonomy" id="1348613"/>
    <lineage>
        <taxon>Bacteria</taxon>
        <taxon>Bacillati</taxon>
        <taxon>Bacillota</taxon>
        <taxon>Clostridia</taxon>
        <taxon>Lachnospirales</taxon>
        <taxon>Vallitaleaceae</taxon>
        <taxon>Vallitalea</taxon>
    </lineage>
</organism>
<dbReference type="PANTHER" id="PTHR30345:SF0">
    <property type="entry name" value="DNA DAMAGE-REPAIR_TOLERATION PROTEIN DRT102"/>
    <property type="match status" value="1"/>
</dbReference>
<dbReference type="GO" id="GO:0019316">
    <property type="term" value="P:D-allose catabolic process"/>
    <property type="evidence" value="ECO:0007669"/>
    <property type="project" value="TreeGrafter"/>
</dbReference>